<proteinExistence type="predicted"/>
<organism evidence="1 2">
    <name type="scientific">Dyadobacter chenwenxiniae</name>
    <dbReference type="NCBI Taxonomy" id="2906456"/>
    <lineage>
        <taxon>Bacteria</taxon>
        <taxon>Pseudomonadati</taxon>
        <taxon>Bacteroidota</taxon>
        <taxon>Cytophagia</taxon>
        <taxon>Cytophagales</taxon>
        <taxon>Spirosomataceae</taxon>
        <taxon>Dyadobacter</taxon>
    </lineage>
</organism>
<keyword evidence="2" id="KW-1185">Reference proteome</keyword>
<dbReference type="AlphaFoldDB" id="A0A9X1PMZ7"/>
<sequence>MKAQGLQNIQITATDNLNGFTQTIRSVFSK</sequence>
<name>A0A9X1PMZ7_9BACT</name>
<protein>
    <submittedName>
        <fullName evidence="1">Uncharacterized protein</fullName>
    </submittedName>
</protein>
<evidence type="ECO:0000313" key="2">
    <source>
        <dbReference type="Proteomes" id="UP001139000"/>
    </source>
</evidence>
<accession>A0A9X1PMZ7</accession>
<dbReference type="EMBL" id="JAJTTC010000007">
    <property type="protein sequence ID" value="MCF0064307.1"/>
    <property type="molecule type" value="Genomic_DNA"/>
</dbReference>
<evidence type="ECO:0000313" key="1">
    <source>
        <dbReference type="EMBL" id="MCF0064307.1"/>
    </source>
</evidence>
<gene>
    <name evidence="1" type="ORF">LXM26_22510</name>
</gene>
<dbReference type="Proteomes" id="UP001139000">
    <property type="component" value="Unassembled WGS sequence"/>
</dbReference>
<dbReference type="RefSeq" id="WP_234657470.1">
    <property type="nucleotide sequence ID" value="NZ_CP094997.1"/>
</dbReference>
<reference evidence="1" key="1">
    <citation type="submission" date="2021-12" db="EMBL/GenBank/DDBJ databases">
        <title>Novel species in genus Dyadobacter.</title>
        <authorList>
            <person name="Ma C."/>
        </authorList>
    </citation>
    <scope>NUCLEOTIDE SEQUENCE</scope>
    <source>
        <strain evidence="1">LJ419</strain>
    </source>
</reference>
<comment type="caution">
    <text evidence="1">The sequence shown here is derived from an EMBL/GenBank/DDBJ whole genome shotgun (WGS) entry which is preliminary data.</text>
</comment>